<dbReference type="EMBL" id="JAAAHW010010303">
    <property type="protein sequence ID" value="KAF9927752.1"/>
    <property type="molecule type" value="Genomic_DNA"/>
</dbReference>
<keyword evidence="2" id="KW-1185">Reference proteome</keyword>
<feature type="non-terminal residue" evidence="1">
    <location>
        <position position="72"/>
    </location>
</feature>
<evidence type="ECO:0000313" key="1">
    <source>
        <dbReference type="EMBL" id="KAF9927752.1"/>
    </source>
</evidence>
<gene>
    <name evidence="1" type="ORF">BGZ65_006626</name>
</gene>
<dbReference type="Proteomes" id="UP000749646">
    <property type="component" value="Unassembled WGS sequence"/>
</dbReference>
<dbReference type="OrthoDB" id="2446735at2759"/>
<proteinExistence type="predicted"/>
<sequence>MKLSLDSMLENRVAESIVIGLLFQNSHCETWTLELEQEALYIPKLVGKFYVPTTYGGLGALTGALASLSHAK</sequence>
<name>A0A9P6LS21_9FUNG</name>
<accession>A0A9P6LS21</accession>
<evidence type="ECO:0000313" key="2">
    <source>
        <dbReference type="Proteomes" id="UP000749646"/>
    </source>
</evidence>
<dbReference type="AlphaFoldDB" id="A0A9P6LS21"/>
<comment type="caution">
    <text evidence="1">The sequence shown here is derived from an EMBL/GenBank/DDBJ whole genome shotgun (WGS) entry which is preliminary data.</text>
</comment>
<reference evidence="1" key="1">
    <citation type="journal article" date="2020" name="Fungal Divers.">
        <title>Resolving the Mortierellaceae phylogeny through synthesis of multi-gene phylogenetics and phylogenomics.</title>
        <authorList>
            <person name="Vandepol N."/>
            <person name="Liber J."/>
            <person name="Desiro A."/>
            <person name="Na H."/>
            <person name="Kennedy M."/>
            <person name="Barry K."/>
            <person name="Grigoriev I.V."/>
            <person name="Miller A.N."/>
            <person name="O'Donnell K."/>
            <person name="Stajich J.E."/>
            <person name="Bonito G."/>
        </authorList>
    </citation>
    <scope>NUCLEOTIDE SEQUENCE</scope>
    <source>
        <strain evidence="1">MES-2147</strain>
    </source>
</reference>
<protein>
    <submittedName>
        <fullName evidence="1">Uncharacterized protein</fullName>
    </submittedName>
</protein>
<organism evidence="1 2">
    <name type="scientific">Modicella reniformis</name>
    <dbReference type="NCBI Taxonomy" id="1440133"/>
    <lineage>
        <taxon>Eukaryota</taxon>
        <taxon>Fungi</taxon>
        <taxon>Fungi incertae sedis</taxon>
        <taxon>Mucoromycota</taxon>
        <taxon>Mortierellomycotina</taxon>
        <taxon>Mortierellomycetes</taxon>
        <taxon>Mortierellales</taxon>
        <taxon>Mortierellaceae</taxon>
        <taxon>Modicella</taxon>
    </lineage>
</organism>